<feature type="domain" description="6-phosphogluconate dehydrogenase NADP-binding" evidence="4">
    <location>
        <begin position="31"/>
        <end position="185"/>
    </location>
</feature>
<evidence type="ECO:0000313" key="6">
    <source>
        <dbReference type="EMBL" id="RDS84974.1"/>
    </source>
</evidence>
<sequence length="326" mass="34841">MRPVRSRDVSLRLNIQRDPLDGFANRRKSMKVGFIGLGAMGSSMASNLVAAGHHLTVWNRSEAAAEKLVSLGAKFVRTPDRAAQGDVLHSMLANDQAVREVFLEGGLLDAMDPGTVHVNHATISVALARQLSEEHAKRGLSYVAAPVFGRPDVAASGKLNMLVAGPNAAIEKARPLLEQMAARLWPMGENPERANVVKLAGNFMIVSAIESLSEASVLARAYGVNESDFIELMTSTLFACPVYQGYGNAIAEKRFTPPGFALPLGLKDVMLAQEAAHGEQVPMPLAGVLRDALLEAIADGAQDMDLSALARVSARRANLERRGGDQ</sequence>
<dbReference type="InterPro" id="IPR029154">
    <property type="entry name" value="HIBADH-like_NADP-bd"/>
</dbReference>
<evidence type="ECO:0000256" key="1">
    <source>
        <dbReference type="ARBA" id="ARBA00023002"/>
    </source>
</evidence>
<dbReference type="Pfam" id="PF14833">
    <property type="entry name" value="NAD_binding_11"/>
    <property type="match status" value="1"/>
</dbReference>
<dbReference type="SUPFAM" id="SSF48179">
    <property type="entry name" value="6-phosphogluconate dehydrogenase C-terminal domain-like"/>
    <property type="match status" value="1"/>
</dbReference>
<dbReference type="GO" id="GO:0050661">
    <property type="term" value="F:NADP binding"/>
    <property type="evidence" value="ECO:0007669"/>
    <property type="project" value="InterPro"/>
</dbReference>
<dbReference type="PANTHER" id="PTHR43580:SF2">
    <property type="entry name" value="CYTOKINE-LIKE NUCLEAR FACTOR N-PAC"/>
    <property type="match status" value="1"/>
</dbReference>
<dbReference type="GO" id="GO:0016054">
    <property type="term" value="P:organic acid catabolic process"/>
    <property type="evidence" value="ECO:0007669"/>
    <property type="project" value="UniProtKB-ARBA"/>
</dbReference>
<dbReference type="InterPro" id="IPR013328">
    <property type="entry name" value="6PGD_dom2"/>
</dbReference>
<name>A0A370X987_9GAMM</name>
<dbReference type="InterPro" id="IPR036291">
    <property type="entry name" value="NAD(P)-bd_dom_sf"/>
</dbReference>
<evidence type="ECO:0000259" key="4">
    <source>
        <dbReference type="Pfam" id="PF03446"/>
    </source>
</evidence>
<comment type="caution">
    <text evidence="6">The sequence shown here is derived from an EMBL/GenBank/DDBJ whole genome shotgun (WGS) entry which is preliminary data.</text>
</comment>
<evidence type="ECO:0000259" key="5">
    <source>
        <dbReference type="Pfam" id="PF14833"/>
    </source>
</evidence>
<dbReference type="Gene3D" id="3.40.50.720">
    <property type="entry name" value="NAD(P)-binding Rossmann-like Domain"/>
    <property type="match status" value="1"/>
</dbReference>
<feature type="active site" evidence="3">
    <location>
        <position position="198"/>
    </location>
</feature>
<dbReference type="SUPFAM" id="SSF51735">
    <property type="entry name" value="NAD(P)-binding Rossmann-fold domains"/>
    <property type="match status" value="1"/>
</dbReference>
<keyword evidence="7" id="KW-1185">Reference proteome</keyword>
<dbReference type="PIRSF" id="PIRSF000103">
    <property type="entry name" value="HIBADH"/>
    <property type="match status" value="1"/>
</dbReference>
<dbReference type="Pfam" id="PF03446">
    <property type="entry name" value="NAD_binding_2"/>
    <property type="match status" value="1"/>
</dbReference>
<dbReference type="InterPro" id="IPR008927">
    <property type="entry name" value="6-PGluconate_DH-like_C_sf"/>
</dbReference>
<protein>
    <submittedName>
        <fullName evidence="6">NAD(P)-dependent oxidoreductase</fullName>
    </submittedName>
</protein>
<accession>A0A370X987</accession>
<dbReference type="AlphaFoldDB" id="A0A370X987"/>
<dbReference type="InterPro" id="IPR002204">
    <property type="entry name" value="3-OH-isobutyrate_DH-rel_CS"/>
</dbReference>
<dbReference type="OrthoDB" id="9786703at2"/>
<proteinExistence type="predicted"/>
<organism evidence="6 7">
    <name type="scientific">Dyella monticola</name>
    <dbReference type="NCBI Taxonomy" id="1927958"/>
    <lineage>
        <taxon>Bacteria</taxon>
        <taxon>Pseudomonadati</taxon>
        <taxon>Pseudomonadota</taxon>
        <taxon>Gammaproteobacteria</taxon>
        <taxon>Lysobacterales</taxon>
        <taxon>Rhodanobacteraceae</taxon>
        <taxon>Dyella</taxon>
    </lineage>
</organism>
<dbReference type="PANTHER" id="PTHR43580">
    <property type="entry name" value="OXIDOREDUCTASE GLYR1-RELATED"/>
    <property type="match status" value="1"/>
</dbReference>
<dbReference type="Proteomes" id="UP000254258">
    <property type="component" value="Unassembled WGS sequence"/>
</dbReference>
<dbReference type="EMBL" id="QRBE01000001">
    <property type="protein sequence ID" value="RDS84974.1"/>
    <property type="molecule type" value="Genomic_DNA"/>
</dbReference>
<feature type="domain" description="3-hydroxyisobutyrate dehydrogenase-like NAD-binding" evidence="5">
    <location>
        <begin position="194"/>
        <end position="312"/>
    </location>
</feature>
<dbReference type="GO" id="GO:0016491">
    <property type="term" value="F:oxidoreductase activity"/>
    <property type="evidence" value="ECO:0007669"/>
    <property type="project" value="UniProtKB-KW"/>
</dbReference>
<dbReference type="PROSITE" id="PS00895">
    <property type="entry name" value="3_HYDROXYISOBUT_DH"/>
    <property type="match status" value="1"/>
</dbReference>
<evidence type="ECO:0000256" key="2">
    <source>
        <dbReference type="ARBA" id="ARBA00023027"/>
    </source>
</evidence>
<dbReference type="InterPro" id="IPR015815">
    <property type="entry name" value="HIBADH-related"/>
</dbReference>
<evidence type="ECO:0000313" key="7">
    <source>
        <dbReference type="Proteomes" id="UP000254258"/>
    </source>
</evidence>
<evidence type="ECO:0000256" key="3">
    <source>
        <dbReference type="PIRSR" id="PIRSR000103-1"/>
    </source>
</evidence>
<gene>
    <name evidence="6" type="ORF">DWU98_03260</name>
</gene>
<dbReference type="InterPro" id="IPR006115">
    <property type="entry name" value="6PGDH_NADP-bd"/>
</dbReference>
<keyword evidence="1" id="KW-0560">Oxidoreductase</keyword>
<dbReference type="InterPro" id="IPR051265">
    <property type="entry name" value="HIBADH-related_NP60_sf"/>
</dbReference>
<dbReference type="Gene3D" id="1.10.1040.10">
    <property type="entry name" value="N-(1-d-carboxylethyl)-l-norvaline Dehydrogenase, domain 2"/>
    <property type="match status" value="1"/>
</dbReference>
<keyword evidence="2" id="KW-0520">NAD</keyword>
<reference evidence="6 7" key="1">
    <citation type="submission" date="2018-07" db="EMBL/GenBank/DDBJ databases">
        <title>Dyella monticola sp. nov. and Dyella psychrodurans sp. nov. isolated from monsoon evergreen broad-leaved forest soil of Dinghu Mountain, China.</title>
        <authorList>
            <person name="Gao Z."/>
            <person name="Qiu L."/>
        </authorList>
    </citation>
    <scope>NUCLEOTIDE SEQUENCE [LARGE SCALE GENOMIC DNA]</scope>
    <source>
        <strain evidence="6 7">4G-K06</strain>
    </source>
</reference>
<dbReference type="RefSeq" id="WP_115493996.1">
    <property type="nucleotide sequence ID" value="NZ_QRBE01000001.1"/>
</dbReference>
<dbReference type="GO" id="GO:0051287">
    <property type="term" value="F:NAD binding"/>
    <property type="evidence" value="ECO:0007669"/>
    <property type="project" value="InterPro"/>
</dbReference>